<protein>
    <submittedName>
        <fullName evidence="2">Transposase</fullName>
    </submittedName>
</protein>
<proteinExistence type="predicted"/>
<organism evidence="1 2">
    <name type="scientific">Ascaris lumbricoides</name>
    <name type="common">Giant roundworm</name>
    <dbReference type="NCBI Taxonomy" id="6252"/>
    <lineage>
        <taxon>Eukaryota</taxon>
        <taxon>Metazoa</taxon>
        <taxon>Ecdysozoa</taxon>
        <taxon>Nematoda</taxon>
        <taxon>Chromadorea</taxon>
        <taxon>Rhabditida</taxon>
        <taxon>Spirurina</taxon>
        <taxon>Ascaridomorpha</taxon>
        <taxon>Ascaridoidea</taxon>
        <taxon>Ascarididae</taxon>
        <taxon>Ascaris</taxon>
    </lineage>
</organism>
<sequence length="111" mass="12380">MIVRLGASECPKSGFTTNTAHKDVQEKISWVYVYRVQIRCASCSLTKQLRAEGVRARSDEPMGVRSVQRSDCDWNFGRCACAIRLHDVDAHRGCQSMRKRDTAAAAPYGEG</sequence>
<dbReference type="AlphaFoldDB" id="A0A0M3I256"/>
<dbReference type="WBParaSite" id="ALUE_0001049901-mRNA-1">
    <property type="protein sequence ID" value="ALUE_0001049901-mRNA-1"/>
    <property type="gene ID" value="ALUE_0001049901"/>
</dbReference>
<reference evidence="2" key="1">
    <citation type="submission" date="2017-02" db="UniProtKB">
        <authorList>
            <consortium name="WormBaseParasite"/>
        </authorList>
    </citation>
    <scope>IDENTIFICATION</scope>
</reference>
<accession>A0A0M3I256</accession>
<dbReference type="Proteomes" id="UP000036681">
    <property type="component" value="Unplaced"/>
</dbReference>
<keyword evidence="1" id="KW-1185">Reference proteome</keyword>
<evidence type="ECO:0000313" key="1">
    <source>
        <dbReference type="Proteomes" id="UP000036681"/>
    </source>
</evidence>
<evidence type="ECO:0000313" key="2">
    <source>
        <dbReference type="WBParaSite" id="ALUE_0001049901-mRNA-1"/>
    </source>
</evidence>
<name>A0A0M3I256_ASCLU</name>